<accession>T2GDS3</accession>
<keyword evidence="2" id="KW-0175">Coiled coil</keyword>
<name>T2GDS3_MEGG1</name>
<keyword evidence="4" id="KW-1185">Reference proteome</keyword>
<dbReference type="HOGENOM" id="CLU_042408_0_0_7"/>
<comment type="similarity">
    <text evidence="1">Belongs to the UPF0751 family.</text>
</comment>
<dbReference type="AlphaFoldDB" id="T2GDS3"/>
<evidence type="ECO:0000313" key="3">
    <source>
        <dbReference type="EMBL" id="AGW14453.1"/>
    </source>
</evidence>
<evidence type="ECO:0000256" key="1">
    <source>
        <dbReference type="ARBA" id="ARBA00007189"/>
    </source>
</evidence>
<dbReference type="EMBL" id="CP006585">
    <property type="protein sequence ID" value="AGW14453.1"/>
    <property type="molecule type" value="Genomic_DNA"/>
</dbReference>
<evidence type="ECO:0008006" key="5">
    <source>
        <dbReference type="Google" id="ProtNLM"/>
    </source>
</evidence>
<dbReference type="eggNOG" id="COG3206">
    <property type="taxonomic scope" value="Bacteria"/>
</dbReference>
<evidence type="ECO:0000256" key="2">
    <source>
        <dbReference type="SAM" id="Coils"/>
    </source>
</evidence>
<dbReference type="Pfam" id="PF10087">
    <property type="entry name" value="DUF2325"/>
    <property type="match status" value="1"/>
</dbReference>
<protein>
    <recommendedName>
        <fullName evidence="5">DUF2325 domain-containing protein</fullName>
    </recommendedName>
</protein>
<reference evidence="4" key="2">
    <citation type="submission" date="2013-07" db="EMBL/GenBank/DDBJ databases">
        <authorList>
            <person name="Morais-Silva F.O."/>
            <person name="Rezende A.M."/>
            <person name="Pimentel C."/>
            <person name="Resende D.M."/>
            <person name="Santos C.I."/>
            <person name="Clemente C."/>
            <person name="de Oliveira L.M."/>
            <person name="da Silva S.M."/>
            <person name="Costa D.A."/>
            <person name="Varela-Raposo A."/>
            <person name="Horacio E.C.A."/>
            <person name="Matos M."/>
            <person name="Flores O."/>
            <person name="Ruiz J.C."/>
            <person name="Rodrigues-Pousada C."/>
        </authorList>
    </citation>
    <scope>NUCLEOTIDE SEQUENCE [LARGE SCALE GENOMIC DNA]</scope>
    <source>
        <strain evidence="4">ATCC 19364 / DSM 1382 / NCIMB 9332 / VKM B-1759</strain>
    </source>
</reference>
<dbReference type="PATRIC" id="fig|1121448.10.peg.2680"/>
<dbReference type="InterPro" id="IPR016772">
    <property type="entry name" value="UCP020408"/>
</dbReference>
<dbReference type="KEGG" id="dgg:DGI_2722"/>
<sequence>MSERRALWELPDLQCAVVGTCLTLQECRRLARRGGLSLPDDATDYMYHSALVRFCREESRTAKLVQKHLDRKYMRHVRQVLQTLDDNQRRAYWKKSVANGEIPGPFWAMVTHPYLGQELFSEVFGHVHMLSHLVGASNRADIRRLQQQETKLADLEETLSTVKRAYRARIRDLAKRNRELASEKKAPRAGGSSIAFQQVFESLRLAHEERAEALRLVESMEKRLAHTEAMLAEKGMECDVLERELARMLEQQARQRCPREDEHGDCESPAPCPNRSLNGRCILYVGGRSGLAPHYRELVESLGGQFVHHDGGREHAISRLHQILPKADAVLCPMDCVSHEAFHCVKQACRQCMKPCLAMRSASLSSLSKTLEGLLDSSALELQGEHLS</sequence>
<gene>
    <name evidence="3" type="ORF">DGI_2722</name>
</gene>
<dbReference type="Proteomes" id="UP000016587">
    <property type="component" value="Chromosome"/>
</dbReference>
<feature type="coiled-coil region" evidence="2">
    <location>
        <begin position="138"/>
        <end position="251"/>
    </location>
</feature>
<organism evidence="3 4">
    <name type="scientific">Megalodesulfovibrio gigas (strain ATCC 19364 / DSM 1382 / NCIMB 9332 / VKM B-1759)</name>
    <name type="common">Desulfovibrio gigas</name>
    <dbReference type="NCBI Taxonomy" id="1121448"/>
    <lineage>
        <taxon>Bacteria</taxon>
        <taxon>Pseudomonadati</taxon>
        <taxon>Thermodesulfobacteriota</taxon>
        <taxon>Desulfovibrionia</taxon>
        <taxon>Desulfovibrionales</taxon>
        <taxon>Desulfovibrionaceae</taxon>
        <taxon>Megalodesulfovibrio</taxon>
    </lineage>
</organism>
<reference evidence="3 4" key="1">
    <citation type="journal article" date="2013" name="J. Bacteriol.">
        <title>Roles of HynAB and Ech, the only two hydrogenases found in the model sulfate reducer Desulfovibrio gigas.</title>
        <authorList>
            <person name="Morais-Silva F.O."/>
            <person name="Santos C.I."/>
            <person name="Rodrigues R."/>
            <person name="Pereira I.A."/>
            <person name="Rodrigues-Pousada C."/>
        </authorList>
    </citation>
    <scope>NUCLEOTIDE SEQUENCE [LARGE SCALE GENOMIC DNA]</scope>
    <source>
        <strain evidence="4">ATCC 19364 / DSM 1382 / NCIMB 9332 / VKM B-1759</strain>
    </source>
</reference>
<evidence type="ECO:0000313" key="4">
    <source>
        <dbReference type="Proteomes" id="UP000016587"/>
    </source>
</evidence>
<proteinExistence type="inferred from homology"/>
<dbReference type="STRING" id="1121448.DGI_2722"/>